<reference evidence="2" key="1">
    <citation type="submission" date="2021-10" db="EMBL/GenBank/DDBJ databases">
        <title>Tropical sea cucumber genome reveals ecological adaptation and Cuvierian tubules defense mechanism.</title>
        <authorList>
            <person name="Chen T."/>
        </authorList>
    </citation>
    <scope>NUCLEOTIDE SEQUENCE</scope>
    <source>
        <strain evidence="2">Nanhai2018</strain>
        <tissue evidence="2">Muscle</tissue>
    </source>
</reference>
<evidence type="ECO:0000313" key="3">
    <source>
        <dbReference type="Proteomes" id="UP001152320"/>
    </source>
</evidence>
<evidence type="ECO:0000313" key="2">
    <source>
        <dbReference type="EMBL" id="KAJ8044889.1"/>
    </source>
</evidence>
<name>A0A9Q1CHU8_HOLLE</name>
<gene>
    <name evidence="2" type="ORF">HOLleu_07774</name>
</gene>
<feature type="region of interest" description="Disordered" evidence="1">
    <location>
        <begin position="1"/>
        <end position="83"/>
    </location>
</feature>
<protein>
    <submittedName>
        <fullName evidence="2">Uncharacterized protein</fullName>
    </submittedName>
</protein>
<sequence length="229" mass="26023">MKRSSSRNARNDEHRPTSSNFNGVDLEINERSHENVERESASELGTHNHANTLDEGHNYESGQGIGITSDQREETACRGARDRHDVYRGSSVEGGHVTRSHIIEGARPQRNELGQDMWKKLKRVSIPVFDGDVIVYENWKAAFMACIDQAPATAEYKLLQLRQYLTGEALKTIENLGHSSAAYDAAKERLERKYGGKWRQISLQLETLHNFKLQSDLAIQKTSRNLQIY</sequence>
<comment type="caution">
    <text evidence="2">The sequence shown here is derived from an EMBL/GenBank/DDBJ whole genome shotgun (WGS) entry which is preliminary data.</text>
</comment>
<evidence type="ECO:0000256" key="1">
    <source>
        <dbReference type="SAM" id="MobiDB-lite"/>
    </source>
</evidence>
<dbReference type="AlphaFoldDB" id="A0A9Q1CHU8"/>
<proteinExistence type="predicted"/>
<dbReference type="Proteomes" id="UP001152320">
    <property type="component" value="Chromosome 3"/>
</dbReference>
<accession>A0A9Q1CHU8</accession>
<dbReference type="PANTHER" id="PTHR47331:SF5">
    <property type="entry name" value="RIBONUCLEASE H"/>
    <property type="match status" value="1"/>
</dbReference>
<organism evidence="2 3">
    <name type="scientific">Holothuria leucospilota</name>
    <name type="common">Black long sea cucumber</name>
    <name type="synonym">Mertensiothuria leucospilota</name>
    <dbReference type="NCBI Taxonomy" id="206669"/>
    <lineage>
        <taxon>Eukaryota</taxon>
        <taxon>Metazoa</taxon>
        <taxon>Echinodermata</taxon>
        <taxon>Eleutherozoa</taxon>
        <taxon>Echinozoa</taxon>
        <taxon>Holothuroidea</taxon>
        <taxon>Aspidochirotacea</taxon>
        <taxon>Aspidochirotida</taxon>
        <taxon>Holothuriidae</taxon>
        <taxon>Holothuria</taxon>
    </lineage>
</organism>
<feature type="compositionally biased region" description="Basic and acidic residues" evidence="1">
    <location>
        <begin position="70"/>
        <end position="83"/>
    </location>
</feature>
<dbReference type="OrthoDB" id="6139778at2759"/>
<dbReference type="Pfam" id="PF03564">
    <property type="entry name" value="DUF1759"/>
    <property type="match status" value="1"/>
</dbReference>
<dbReference type="EMBL" id="JAIZAY010000003">
    <property type="protein sequence ID" value="KAJ8044889.1"/>
    <property type="molecule type" value="Genomic_DNA"/>
</dbReference>
<dbReference type="PANTHER" id="PTHR47331">
    <property type="entry name" value="PHD-TYPE DOMAIN-CONTAINING PROTEIN"/>
    <property type="match status" value="1"/>
</dbReference>
<feature type="compositionally biased region" description="Basic and acidic residues" evidence="1">
    <location>
        <begin position="28"/>
        <end position="41"/>
    </location>
</feature>
<dbReference type="InterPro" id="IPR005312">
    <property type="entry name" value="DUF1759"/>
</dbReference>
<keyword evidence="3" id="KW-1185">Reference proteome</keyword>